<dbReference type="Pfam" id="PF24793">
    <property type="entry name" value="GINT1_N"/>
    <property type="match status" value="1"/>
</dbReference>
<sequence length="109" mass="12549">MKTIYGSHGLLQKIIRYTQDDEYLYGKQVRAFEITDLTTTTYEEKAVKHNPIINANGYEWNKNGMYNIAPHKLDSGKWIACVGGYQIIVVFGIKLQNWMRLMTKADATT</sequence>
<evidence type="ECO:0000313" key="3">
    <source>
        <dbReference type="Proteomes" id="UP000001191"/>
    </source>
</evidence>
<dbReference type="OrthoDB" id="3771157at2"/>
<gene>
    <name evidence="2" type="ordered locus">Npun_F2441</name>
</gene>
<dbReference type="KEGG" id="npu:Npun_F2441"/>
<proteinExistence type="predicted"/>
<reference evidence="2 3" key="2">
    <citation type="journal article" date="2013" name="Plant Physiol.">
        <title>A Nostoc punctiforme Sugar Transporter Necessary to Establish a Cyanobacterium-Plant Symbiosis.</title>
        <authorList>
            <person name="Ekman M."/>
            <person name="Picossi S."/>
            <person name="Campbell E.L."/>
            <person name="Meeks J.C."/>
            <person name="Flores E."/>
        </authorList>
    </citation>
    <scope>NUCLEOTIDE SEQUENCE [LARGE SCALE GENOMIC DNA]</scope>
    <source>
        <strain evidence="3">ATCC 29133 / PCC 73102</strain>
    </source>
</reference>
<evidence type="ECO:0000313" key="2">
    <source>
        <dbReference type="EMBL" id="ACC81002.1"/>
    </source>
</evidence>
<keyword evidence="3" id="KW-1185">Reference proteome</keyword>
<protein>
    <recommendedName>
        <fullName evidence="1">Glucosamine inositolphosphorylceramide transferase 1 N-terminal domain-containing protein</fullName>
    </recommendedName>
</protein>
<evidence type="ECO:0000259" key="1">
    <source>
        <dbReference type="Pfam" id="PF24793"/>
    </source>
</evidence>
<name>B2J8M5_NOSP7</name>
<dbReference type="Proteomes" id="UP000001191">
    <property type="component" value="Chromosome"/>
</dbReference>
<dbReference type="eggNOG" id="COG1621">
    <property type="taxonomic scope" value="Bacteria"/>
</dbReference>
<dbReference type="EMBL" id="CP001037">
    <property type="protein sequence ID" value="ACC81002.1"/>
    <property type="molecule type" value="Genomic_DNA"/>
</dbReference>
<reference evidence="3" key="1">
    <citation type="submission" date="2008-04" db="EMBL/GenBank/DDBJ databases">
        <title>Complete sequence of chromosome of Nostoc punctiforme ATCC 29133.</title>
        <authorList>
            <consortium name="US DOE Joint Genome Institute"/>
            <person name="Copeland A."/>
            <person name="Lucas S."/>
            <person name="Lapidus A."/>
            <person name="Glavina del Rio T."/>
            <person name="Dalin E."/>
            <person name="Tice H."/>
            <person name="Pitluck S."/>
            <person name="Chain P."/>
            <person name="Malfatti S."/>
            <person name="Shin M."/>
            <person name="Vergez L."/>
            <person name="Schmutz J."/>
            <person name="Larimer F."/>
            <person name="Land M."/>
            <person name="Hauser L."/>
            <person name="Kyrpides N."/>
            <person name="Kim E."/>
            <person name="Meeks J.C."/>
            <person name="Elhai J."/>
            <person name="Campbell E.L."/>
            <person name="Thiel T."/>
            <person name="Longmire J."/>
            <person name="Potts M."/>
            <person name="Atlas R."/>
        </authorList>
    </citation>
    <scope>NUCLEOTIDE SEQUENCE [LARGE SCALE GENOMIC DNA]</scope>
    <source>
        <strain evidence="3">ATCC 29133 / PCC 73102</strain>
    </source>
</reference>
<organism evidence="2 3">
    <name type="scientific">Nostoc punctiforme (strain ATCC 29133 / PCC 73102)</name>
    <dbReference type="NCBI Taxonomy" id="63737"/>
    <lineage>
        <taxon>Bacteria</taxon>
        <taxon>Bacillati</taxon>
        <taxon>Cyanobacteriota</taxon>
        <taxon>Cyanophyceae</taxon>
        <taxon>Nostocales</taxon>
        <taxon>Nostocaceae</taxon>
        <taxon>Nostoc</taxon>
    </lineage>
</organism>
<dbReference type="EnsemblBacteria" id="ACC81002">
    <property type="protein sequence ID" value="ACC81002"/>
    <property type="gene ID" value="Npun_F2441"/>
</dbReference>
<dbReference type="HOGENOM" id="CLU_2181146_0_0_3"/>
<accession>B2J8M5</accession>
<dbReference type="InterPro" id="IPR056442">
    <property type="entry name" value="GINT1_N"/>
</dbReference>
<dbReference type="RefSeq" id="WP_012408996.1">
    <property type="nucleotide sequence ID" value="NC_010628.1"/>
</dbReference>
<dbReference type="STRING" id="63737.Npun_F2441"/>
<feature type="domain" description="Glucosamine inositolphosphorylceramide transferase 1 N-terminal" evidence="1">
    <location>
        <begin position="13"/>
        <end position="84"/>
    </location>
</feature>
<dbReference type="AlphaFoldDB" id="B2J8M5"/>